<dbReference type="SUPFAM" id="SSF52540">
    <property type="entry name" value="P-loop containing nucleoside triphosphate hydrolases"/>
    <property type="match status" value="2"/>
</dbReference>
<dbReference type="Pfam" id="PF13476">
    <property type="entry name" value="AAA_23"/>
    <property type="match status" value="1"/>
</dbReference>
<evidence type="ECO:0000313" key="7">
    <source>
        <dbReference type="Proteomes" id="UP001285636"/>
    </source>
</evidence>
<organism evidence="6 7">
    <name type="scientific">Alkalihalophilus pseudofirmus</name>
    <name type="common">Bacillus pseudofirmus</name>
    <dbReference type="NCBI Taxonomy" id="79885"/>
    <lineage>
        <taxon>Bacteria</taxon>
        <taxon>Bacillati</taxon>
        <taxon>Bacillota</taxon>
        <taxon>Bacilli</taxon>
        <taxon>Bacillales</taxon>
        <taxon>Bacillaceae</taxon>
        <taxon>Alkalihalophilus</taxon>
    </lineage>
</organism>
<sequence length="664" mass="77056">MLIESITLNNFRQYYQEQVIELSSSTTRNITVIHGENGSGKTALLNAFSWCLYGILNLPNEKNIINEHAISCANNGEKIEGSVTIKFEDQDRKYQIMRKVTAEKDISGRLIYHEPEVSVDYKDIHGLFHAVNNPTNELNLILPEDLRTYFFFDGERIDNLSKDSGSEDVKKAIKNIMGLEILERGIDHTSKARVKFRNELKNYSDRKTVDLIEELTKLESEKDKLKEEEDLHKESLKLTDKHVREVEEKLKQIEGAKQLQEQRDTLESKLKENNNNITNIHKKLKDNMSKDGHLAFSFPLTDQAQKILKEHDDSINPSGVSSHLIDEIISNGFCICGQKLTSDTEHLEHLIKLKEIVGEKHSRSKVFDLIGDIKVIKERKDRLINELKSLKSEEIKLHQNTKRLREEIDEISEQLSGKETEEIVELEAKRNKLVEQKSHLDRKIGATVHERNKIEEIIKEKEKTRKKYQSLEAKGLLTQKRIEACEQLEYVMAEILKVREKMVRSQLQDKITEVYEQFLRKDYQIRLTENYELKVLNDNNNVVGMSQGERQITSLSFIGAIVDIAREQYKKENKQEFDKGGIFPLVMDSPFGALDSDHRERIAKGIHKLADQVIVIVSTSQWKGEVQEQMINLIGKEYKLQYNDPRQNKDKPYEFTEVIEVKET</sequence>
<feature type="coiled-coil region" evidence="4">
    <location>
        <begin position="373"/>
        <end position="474"/>
    </location>
</feature>
<dbReference type="InterPro" id="IPR038729">
    <property type="entry name" value="Rad50/SbcC_AAA"/>
</dbReference>
<evidence type="ECO:0000256" key="1">
    <source>
        <dbReference type="ARBA" id="ARBA00006930"/>
    </source>
</evidence>
<feature type="coiled-coil region" evidence="4">
    <location>
        <begin position="208"/>
        <end position="287"/>
    </location>
</feature>
<gene>
    <name evidence="6" type="ORF">RYX45_05785</name>
</gene>
<dbReference type="AlphaFoldDB" id="A0AAJ2KX37"/>
<dbReference type="PANTHER" id="PTHR32114:SF2">
    <property type="entry name" value="ABC TRANSPORTER ABCH.3"/>
    <property type="match status" value="1"/>
</dbReference>
<dbReference type="InterPro" id="IPR027417">
    <property type="entry name" value="P-loop_NTPase"/>
</dbReference>
<proteinExistence type="inferred from homology"/>
<feature type="domain" description="Rad50/SbcC-type AAA" evidence="5">
    <location>
        <begin position="5"/>
        <end position="270"/>
    </location>
</feature>
<name>A0AAJ2KX37_ALKPS</name>
<evidence type="ECO:0000313" key="6">
    <source>
        <dbReference type="EMBL" id="MDV2884680.1"/>
    </source>
</evidence>
<dbReference type="Gene3D" id="3.40.50.300">
    <property type="entry name" value="P-loop containing nucleotide triphosphate hydrolases"/>
    <property type="match status" value="2"/>
</dbReference>
<evidence type="ECO:0000256" key="2">
    <source>
        <dbReference type="ARBA" id="ARBA00011322"/>
    </source>
</evidence>
<comment type="caution">
    <text evidence="6">The sequence shown here is derived from an EMBL/GenBank/DDBJ whole genome shotgun (WGS) entry which is preliminary data.</text>
</comment>
<comment type="similarity">
    <text evidence="1">Belongs to the SMC family. SbcC subfamily.</text>
</comment>
<dbReference type="Proteomes" id="UP001285636">
    <property type="component" value="Unassembled WGS sequence"/>
</dbReference>
<dbReference type="RefSeq" id="WP_323466137.1">
    <property type="nucleotide sequence ID" value="NZ_CP144224.1"/>
</dbReference>
<dbReference type="EMBL" id="JAWJAY010000001">
    <property type="protein sequence ID" value="MDV2884680.1"/>
    <property type="molecule type" value="Genomic_DNA"/>
</dbReference>
<reference evidence="6" key="1">
    <citation type="submission" date="2023-10" db="EMBL/GenBank/DDBJ databases">
        <title>Screening of Alkalihalophilus pseudofirmusBZ-TG-HK211 and Its Alleviation of Salt Stress on Rapeseed Growth.</title>
        <authorList>
            <person name="Zhao B."/>
            <person name="Guo T."/>
        </authorList>
    </citation>
    <scope>NUCLEOTIDE SEQUENCE</scope>
    <source>
        <strain evidence="6">BZ-TG-HK211</strain>
    </source>
</reference>
<dbReference type="PANTHER" id="PTHR32114">
    <property type="entry name" value="ABC TRANSPORTER ABCH.3"/>
    <property type="match status" value="1"/>
</dbReference>
<accession>A0AAJ2KX37</accession>
<dbReference type="GO" id="GO:0016887">
    <property type="term" value="F:ATP hydrolysis activity"/>
    <property type="evidence" value="ECO:0007669"/>
    <property type="project" value="InterPro"/>
</dbReference>
<keyword evidence="4" id="KW-0175">Coiled coil</keyword>
<protein>
    <recommendedName>
        <fullName evidence="3">Nuclease SbcCD subunit C</fullName>
    </recommendedName>
</protein>
<evidence type="ECO:0000256" key="3">
    <source>
        <dbReference type="ARBA" id="ARBA00013368"/>
    </source>
</evidence>
<comment type="subunit">
    <text evidence="2">Heterodimer of SbcC and SbcD.</text>
</comment>
<evidence type="ECO:0000259" key="5">
    <source>
        <dbReference type="Pfam" id="PF13476"/>
    </source>
</evidence>
<dbReference type="GO" id="GO:0006302">
    <property type="term" value="P:double-strand break repair"/>
    <property type="evidence" value="ECO:0007669"/>
    <property type="project" value="InterPro"/>
</dbReference>
<evidence type="ECO:0000256" key="4">
    <source>
        <dbReference type="SAM" id="Coils"/>
    </source>
</evidence>